<name>A0A8S5NUI2_9CAUD</name>
<evidence type="ECO:0000256" key="1">
    <source>
        <dbReference type="SAM" id="Coils"/>
    </source>
</evidence>
<sequence>MPSHLSMIYHQLKDIVLIMMNFGNSPLLDMGTSQQQPQMMDAELQKMYEAIQQKRASINMQAQQSSTPLWDEIDKIEDNLTGAQRQYLMQNQEYVNSLQYVSKLVQDEELRIIRPRIESTQQGQEALKKHLSLMQRLRKEVAQAEEHKSAMLNDYMTNHSDKTWQEYLVWYNKTKKGENKK</sequence>
<accession>A0A8S5NUI2</accession>
<keyword evidence="1" id="KW-0175">Coiled coil</keyword>
<proteinExistence type="predicted"/>
<feature type="coiled-coil region" evidence="1">
    <location>
        <begin position="127"/>
        <end position="154"/>
    </location>
</feature>
<dbReference type="EMBL" id="BK015248">
    <property type="protein sequence ID" value="DAD97856.1"/>
    <property type="molecule type" value="Genomic_DNA"/>
</dbReference>
<reference evidence="2" key="1">
    <citation type="journal article" date="2021" name="Proc. Natl. Acad. Sci. U.S.A.">
        <title>A Catalog of Tens of Thousands of Viruses from Human Metagenomes Reveals Hidden Associations with Chronic Diseases.</title>
        <authorList>
            <person name="Tisza M.J."/>
            <person name="Buck C.B."/>
        </authorList>
    </citation>
    <scope>NUCLEOTIDE SEQUENCE</scope>
    <source>
        <strain evidence="2">CtkmZ20</strain>
    </source>
</reference>
<evidence type="ECO:0000313" key="2">
    <source>
        <dbReference type="EMBL" id="DAD97856.1"/>
    </source>
</evidence>
<organism evidence="2">
    <name type="scientific">Myoviridae sp. ctkmZ20</name>
    <dbReference type="NCBI Taxonomy" id="2825166"/>
    <lineage>
        <taxon>Viruses</taxon>
        <taxon>Duplodnaviria</taxon>
        <taxon>Heunggongvirae</taxon>
        <taxon>Uroviricota</taxon>
        <taxon>Caudoviricetes</taxon>
    </lineage>
</organism>
<protein>
    <submittedName>
        <fullName evidence="2">Uncharacterized protein</fullName>
    </submittedName>
</protein>